<proteinExistence type="predicted"/>
<reference evidence="2" key="1">
    <citation type="submission" date="2015-01" db="EMBL/GenBank/DDBJ databases">
        <title>Transcriptome Assembly of Fopius arisanus.</title>
        <authorList>
            <person name="Geib S."/>
        </authorList>
    </citation>
    <scope>NUCLEOTIDE SEQUENCE</scope>
</reference>
<dbReference type="EMBL" id="GBYB01013040">
    <property type="protein sequence ID" value="JAG82807.1"/>
    <property type="molecule type" value="Transcribed_RNA"/>
</dbReference>
<feature type="region of interest" description="Disordered" evidence="1">
    <location>
        <begin position="97"/>
        <end position="128"/>
    </location>
</feature>
<organism evidence="2">
    <name type="scientific">Fopius arisanus</name>
    <dbReference type="NCBI Taxonomy" id="64838"/>
    <lineage>
        <taxon>Eukaryota</taxon>
        <taxon>Metazoa</taxon>
        <taxon>Ecdysozoa</taxon>
        <taxon>Arthropoda</taxon>
        <taxon>Hexapoda</taxon>
        <taxon>Insecta</taxon>
        <taxon>Pterygota</taxon>
        <taxon>Neoptera</taxon>
        <taxon>Endopterygota</taxon>
        <taxon>Hymenoptera</taxon>
        <taxon>Apocrita</taxon>
        <taxon>Ichneumonoidea</taxon>
        <taxon>Braconidae</taxon>
        <taxon>Opiinae</taxon>
        <taxon>Fopius</taxon>
    </lineage>
</organism>
<sequence>GLGGPGGLGAGLRGGYGLRSGLPRGYGAELGLGLGSGLTPAHYIPGLGPQYSPDGFPIPYPYGPHGGAYPGGPGRPEKSSIVPWPLPYPSPVPWPLPPKSRPGISKDKPVAPRGFMNPSSPGYNPRGMGGPPGKWAEYDPLSGMNYICQCEPEWDWYSQGIM</sequence>
<protein>
    <submittedName>
        <fullName evidence="2">ORF c22482_g2_i1|g.48601 c22482_g2_i1|m.486 01 type:5prime_partial len:163 (+) protein</fullName>
    </submittedName>
</protein>
<name>A0A0C9RVP9_9HYME</name>
<dbReference type="AlphaFoldDB" id="A0A0C9RVP9"/>
<evidence type="ECO:0000256" key="1">
    <source>
        <dbReference type="SAM" id="MobiDB-lite"/>
    </source>
</evidence>
<feature type="non-terminal residue" evidence="2">
    <location>
        <position position="1"/>
    </location>
</feature>
<feature type="compositionally biased region" description="Gly residues" evidence="1">
    <location>
        <begin position="64"/>
        <end position="74"/>
    </location>
</feature>
<accession>A0A0C9RVP9</accession>
<feature type="region of interest" description="Disordered" evidence="1">
    <location>
        <begin position="55"/>
        <end position="82"/>
    </location>
</feature>
<evidence type="ECO:0000313" key="2">
    <source>
        <dbReference type="EMBL" id="JAG82807.1"/>
    </source>
</evidence>
<gene>
    <name evidence="2" type="ORF">g.48601</name>
</gene>